<evidence type="ECO:0000259" key="7">
    <source>
        <dbReference type="PROSITE" id="PS50048"/>
    </source>
</evidence>
<dbReference type="Proteomes" id="UP001244011">
    <property type="component" value="Unassembled WGS sequence"/>
</dbReference>
<reference evidence="8" key="1">
    <citation type="submission" date="2023-06" db="EMBL/GenBank/DDBJ databases">
        <title>Genome-scale phylogeny and comparative genomics of the fungal order Sordariales.</title>
        <authorList>
            <consortium name="Lawrence Berkeley National Laboratory"/>
            <person name="Hensen N."/>
            <person name="Bonometti L."/>
            <person name="Westerberg I."/>
            <person name="Brannstrom I.O."/>
            <person name="Guillou S."/>
            <person name="Cros-Aarteil S."/>
            <person name="Calhoun S."/>
            <person name="Haridas S."/>
            <person name="Kuo A."/>
            <person name="Mondo S."/>
            <person name="Pangilinan J."/>
            <person name="Riley R."/>
            <person name="Labutti K."/>
            <person name="Andreopoulos B."/>
            <person name="Lipzen A."/>
            <person name="Chen C."/>
            <person name="Yanf M."/>
            <person name="Daum C."/>
            <person name="Ng V."/>
            <person name="Clum A."/>
            <person name="Steindorff A."/>
            <person name="Ohm R."/>
            <person name="Martin F."/>
            <person name="Silar P."/>
            <person name="Natvig D."/>
            <person name="Lalanne C."/>
            <person name="Gautier V."/>
            <person name="Ament-Velasquez S.L."/>
            <person name="Kruys A."/>
            <person name="Hutchinson M.I."/>
            <person name="Powell A.J."/>
            <person name="Barry K."/>
            <person name="Miller A.N."/>
            <person name="Grigoriev I.V."/>
            <person name="Debuchy R."/>
            <person name="Gladieux P."/>
            <person name="Thoren M.H."/>
            <person name="Johannesson H."/>
        </authorList>
    </citation>
    <scope>NUCLEOTIDE SEQUENCE</scope>
    <source>
        <strain evidence="8">8032-3</strain>
    </source>
</reference>
<feature type="compositionally biased region" description="Basic and acidic residues" evidence="6">
    <location>
        <begin position="38"/>
        <end position="67"/>
    </location>
</feature>
<dbReference type="InterPro" id="IPR036864">
    <property type="entry name" value="Zn2-C6_fun-type_DNA-bd_sf"/>
</dbReference>
<feature type="domain" description="Zn(2)-C6 fungal-type" evidence="7">
    <location>
        <begin position="204"/>
        <end position="238"/>
    </location>
</feature>
<dbReference type="Gene3D" id="4.10.240.10">
    <property type="entry name" value="Zn(2)-C6 fungal-type DNA-binding domain"/>
    <property type="match status" value="1"/>
</dbReference>
<dbReference type="GeneID" id="85313858"/>
<feature type="compositionally biased region" description="Polar residues" evidence="6">
    <location>
        <begin position="299"/>
        <end position="311"/>
    </location>
</feature>
<accession>A0AAJ0C087</accession>
<dbReference type="GO" id="GO:0000981">
    <property type="term" value="F:DNA-binding transcription factor activity, RNA polymerase II-specific"/>
    <property type="evidence" value="ECO:0007669"/>
    <property type="project" value="InterPro"/>
</dbReference>
<keyword evidence="3" id="KW-0238">DNA-binding</keyword>
<dbReference type="PANTHER" id="PTHR31668">
    <property type="entry name" value="GLUCOSE TRANSPORT TRANSCRIPTION REGULATOR RGT1-RELATED-RELATED"/>
    <property type="match status" value="1"/>
</dbReference>
<keyword evidence="9" id="KW-1185">Reference proteome</keyword>
<dbReference type="SUPFAM" id="SSF57701">
    <property type="entry name" value="Zn2/Cys6 DNA-binding domain"/>
    <property type="match status" value="1"/>
</dbReference>
<dbReference type="GO" id="GO:0006351">
    <property type="term" value="P:DNA-templated transcription"/>
    <property type="evidence" value="ECO:0007669"/>
    <property type="project" value="InterPro"/>
</dbReference>
<feature type="compositionally biased region" description="Basic and acidic residues" evidence="6">
    <location>
        <begin position="110"/>
        <end position="124"/>
    </location>
</feature>
<keyword evidence="5" id="KW-0539">Nucleus</keyword>
<evidence type="ECO:0000256" key="6">
    <source>
        <dbReference type="SAM" id="MobiDB-lite"/>
    </source>
</evidence>
<dbReference type="RefSeq" id="XP_060283952.1">
    <property type="nucleotide sequence ID" value="XM_060430671.1"/>
</dbReference>
<sequence>MEGKRNTGEPEDAMMQQGYPSPSVDNGDAGPYYHTHSMKQDLDQQLVSEEHHDGQEPQDPQDHDTPHRHQSRPSVSAEELQLAAQLTQGLAPIMAAHNQAQEGQMQAQEADMHGQEPDYQEASHSDSNLQDQLQNHLQNNDSNLQNHLQNNDNNLQNVMTRMDQSLHYASIPPPPSHLLDHMGQQYQIPESNIPPRKRSKVSRACDECRRKKIKCDAVSEAAEEPCSNCRRSASRCLFSRIPQKRGPSKGYIKELADRIHSIEGKLGAGGDGLDTVSRASAEAFSSPMPLDESRKRPFSNISGDSFSTPTASRHAAWGADPRPIQPYQSPGFRTVYPANNSLAPPEVIGPKGDEPKVDDAIADASQLEQVRGIDEGAFDVYLGTVDQAFPVLASDRHRVHALLASCPVLLREAFLEAFYALVQQPRATPTGHVGDIRTANRLLADWEGESRSRTTATDLIHLQTLVLMAIEADSHGPASVMGLEGGPSKASILGRAIGLAYSMGLHHAKVDSDPELELDVDTDDKVAVRAWWMLVILDRWNAIGTATPTMISNDTVVVPPGLRLIVGEGGYSLIHLSNFLGHFVPMSLAPPKELGSGVGPVIGSWMNLALEGFRVNFPSSITPSSHPLVHLAYWHCRLLAYLFSPAALSTDILSAATEVVGLLTAHPQFSSPLNPHFKSLTVLSLLELSKVDKTRDEANKLLKEMLETSIAPGPWDDAIRDKIADKLRPSTSSGLDSLGLQHLADLATATTEKTEEPVVVYRTTDNYENAGFDPRPMLQAGYLNAFALSAP</sequence>
<evidence type="ECO:0000313" key="9">
    <source>
        <dbReference type="Proteomes" id="UP001244011"/>
    </source>
</evidence>
<feature type="region of interest" description="Disordered" evidence="6">
    <location>
        <begin position="283"/>
        <end position="323"/>
    </location>
</feature>
<dbReference type="CDD" id="cd00067">
    <property type="entry name" value="GAL4"/>
    <property type="match status" value="1"/>
</dbReference>
<evidence type="ECO:0000256" key="2">
    <source>
        <dbReference type="ARBA" id="ARBA00023015"/>
    </source>
</evidence>
<comment type="caution">
    <text evidence="8">The sequence shown here is derived from an EMBL/GenBank/DDBJ whole genome shotgun (WGS) entry which is preliminary data.</text>
</comment>
<evidence type="ECO:0000256" key="5">
    <source>
        <dbReference type="ARBA" id="ARBA00023242"/>
    </source>
</evidence>
<dbReference type="PANTHER" id="PTHR31668:SF26">
    <property type="entry name" value="GLUCOSE TRANSPORT TRANSCRIPTION REGULATOR RGT1-RELATED"/>
    <property type="match status" value="1"/>
</dbReference>
<organism evidence="8 9">
    <name type="scientific">Phialemonium atrogriseum</name>
    <dbReference type="NCBI Taxonomy" id="1093897"/>
    <lineage>
        <taxon>Eukaryota</taxon>
        <taxon>Fungi</taxon>
        <taxon>Dikarya</taxon>
        <taxon>Ascomycota</taxon>
        <taxon>Pezizomycotina</taxon>
        <taxon>Sordariomycetes</taxon>
        <taxon>Sordariomycetidae</taxon>
        <taxon>Cephalothecales</taxon>
        <taxon>Cephalothecaceae</taxon>
        <taxon>Phialemonium</taxon>
    </lineage>
</organism>
<keyword evidence="1" id="KW-0479">Metal-binding</keyword>
<keyword evidence="4" id="KW-0804">Transcription</keyword>
<dbReference type="InterPro" id="IPR001138">
    <property type="entry name" value="Zn2Cys6_DnaBD"/>
</dbReference>
<feature type="region of interest" description="Disordered" evidence="6">
    <location>
        <begin position="1"/>
        <end position="80"/>
    </location>
</feature>
<dbReference type="Pfam" id="PF04082">
    <property type="entry name" value="Fungal_trans"/>
    <property type="match status" value="1"/>
</dbReference>
<evidence type="ECO:0000313" key="8">
    <source>
        <dbReference type="EMBL" id="KAK1767739.1"/>
    </source>
</evidence>
<dbReference type="CDD" id="cd12148">
    <property type="entry name" value="fungal_TF_MHR"/>
    <property type="match status" value="1"/>
</dbReference>
<dbReference type="PROSITE" id="PS00463">
    <property type="entry name" value="ZN2_CY6_FUNGAL_1"/>
    <property type="match status" value="1"/>
</dbReference>
<dbReference type="GO" id="GO:0008270">
    <property type="term" value="F:zinc ion binding"/>
    <property type="evidence" value="ECO:0007669"/>
    <property type="project" value="InterPro"/>
</dbReference>
<gene>
    <name evidence="8" type="ORF">QBC33DRAFT_57285</name>
</gene>
<keyword evidence="2" id="KW-0805">Transcription regulation</keyword>
<dbReference type="PROSITE" id="PS50048">
    <property type="entry name" value="ZN2_CY6_FUNGAL_2"/>
    <property type="match status" value="1"/>
</dbReference>
<dbReference type="InterPro" id="IPR007219">
    <property type="entry name" value="XnlR_reg_dom"/>
</dbReference>
<dbReference type="SMART" id="SM00906">
    <property type="entry name" value="Fungal_trans"/>
    <property type="match status" value="1"/>
</dbReference>
<dbReference type="EMBL" id="MU839007">
    <property type="protein sequence ID" value="KAK1767739.1"/>
    <property type="molecule type" value="Genomic_DNA"/>
</dbReference>
<dbReference type="GO" id="GO:0003677">
    <property type="term" value="F:DNA binding"/>
    <property type="evidence" value="ECO:0007669"/>
    <property type="project" value="UniProtKB-KW"/>
</dbReference>
<dbReference type="AlphaFoldDB" id="A0AAJ0C087"/>
<dbReference type="InterPro" id="IPR050797">
    <property type="entry name" value="Carb_Metab_Trans_Reg"/>
</dbReference>
<name>A0AAJ0C087_9PEZI</name>
<feature type="region of interest" description="Disordered" evidence="6">
    <location>
        <begin position="98"/>
        <end position="129"/>
    </location>
</feature>
<proteinExistence type="predicted"/>
<protein>
    <recommendedName>
        <fullName evidence="7">Zn(2)-C6 fungal-type domain-containing protein</fullName>
    </recommendedName>
</protein>
<evidence type="ECO:0000256" key="4">
    <source>
        <dbReference type="ARBA" id="ARBA00023163"/>
    </source>
</evidence>
<dbReference type="Pfam" id="PF00172">
    <property type="entry name" value="Zn_clus"/>
    <property type="match status" value="1"/>
</dbReference>
<feature type="compositionally biased region" description="Low complexity" evidence="6">
    <location>
        <begin position="99"/>
        <end position="109"/>
    </location>
</feature>
<evidence type="ECO:0000256" key="3">
    <source>
        <dbReference type="ARBA" id="ARBA00023125"/>
    </source>
</evidence>
<dbReference type="SMART" id="SM00066">
    <property type="entry name" value="GAL4"/>
    <property type="match status" value="1"/>
</dbReference>
<evidence type="ECO:0000256" key="1">
    <source>
        <dbReference type="ARBA" id="ARBA00022723"/>
    </source>
</evidence>